<dbReference type="Proteomes" id="UP000248148">
    <property type="component" value="Unassembled WGS sequence"/>
</dbReference>
<comment type="caution">
    <text evidence="1">The sequence shown here is derived from an EMBL/GenBank/DDBJ whole genome shotgun (WGS) entry which is preliminary data.</text>
</comment>
<gene>
    <name evidence="1" type="ORF">BJ122_11147</name>
</gene>
<protein>
    <submittedName>
        <fullName evidence="1">Uncharacterized protein</fullName>
    </submittedName>
</protein>
<name>A0A318THI2_9BRAD</name>
<keyword evidence="2" id="KW-1185">Reference proteome</keyword>
<dbReference type="RefSeq" id="WP_181418928.1">
    <property type="nucleotide sequence ID" value="NZ_QJTI01000011.1"/>
</dbReference>
<evidence type="ECO:0000313" key="1">
    <source>
        <dbReference type="EMBL" id="PYF02548.1"/>
    </source>
</evidence>
<evidence type="ECO:0000313" key="2">
    <source>
        <dbReference type="Proteomes" id="UP000248148"/>
    </source>
</evidence>
<dbReference type="AlphaFoldDB" id="A0A318THI2"/>
<proteinExistence type="predicted"/>
<organism evidence="1 2">
    <name type="scientific">Rhodopseudomonas faecalis</name>
    <dbReference type="NCBI Taxonomy" id="99655"/>
    <lineage>
        <taxon>Bacteria</taxon>
        <taxon>Pseudomonadati</taxon>
        <taxon>Pseudomonadota</taxon>
        <taxon>Alphaproteobacteria</taxon>
        <taxon>Hyphomicrobiales</taxon>
        <taxon>Nitrobacteraceae</taxon>
        <taxon>Rhodopseudomonas</taxon>
    </lineage>
</organism>
<reference evidence="1 2" key="1">
    <citation type="submission" date="2018-06" db="EMBL/GenBank/DDBJ databases">
        <title>Genomic Encyclopedia of Archaeal and Bacterial Type Strains, Phase II (KMG-II): from individual species to whole genera.</title>
        <authorList>
            <person name="Goeker M."/>
        </authorList>
    </citation>
    <scope>NUCLEOTIDE SEQUENCE [LARGE SCALE GENOMIC DNA]</scope>
    <source>
        <strain evidence="1 2">JCM 11668</strain>
    </source>
</reference>
<dbReference type="EMBL" id="QJTI01000011">
    <property type="protein sequence ID" value="PYF02548.1"/>
    <property type="molecule type" value="Genomic_DNA"/>
</dbReference>
<accession>A0A318THI2</accession>
<sequence>MPPLEIATEADHAAALAAALESADETTLDPTDCRLAANTLRHYAALLDNVTP</sequence>